<name>A0ABY6BRA7_9GAMM</name>
<sequence>MNHLTFILIATFLGPPAASAAVGADCSPKAVAHNKAIARTVFEEILSKGRIAENESIYHPRFVAHGPNRDAGREEDRAASEGWRQAAPDLRMDVLRIVAECDMVAVHWSGSGTNTGTGNGLPATGKRMSNLWGMTIFRMEDGKIAEEWTSFDQYPMLKQLGLLGGDASPEEGK</sequence>
<accession>A0ABY6BRA7</accession>
<gene>
    <name evidence="3" type="ORF">N4264_11895</name>
</gene>
<dbReference type="SUPFAM" id="SSF54427">
    <property type="entry name" value="NTF2-like"/>
    <property type="match status" value="1"/>
</dbReference>
<dbReference type="RefSeq" id="WP_261697253.1">
    <property type="nucleotide sequence ID" value="NZ_CP104694.1"/>
</dbReference>
<dbReference type="InterPro" id="IPR032710">
    <property type="entry name" value="NTF2-like_dom_sf"/>
</dbReference>
<evidence type="ECO:0000256" key="2">
    <source>
        <dbReference type="SAM" id="SignalP"/>
    </source>
</evidence>
<reference evidence="3" key="1">
    <citation type="submission" date="2022-09" db="EMBL/GenBank/DDBJ databases">
        <title>Tahibacter sp. nov., isolated from a fresh water.</title>
        <authorList>
            <person name="Baek J.H."/>
            <person name="Lee J.K."/>
            <person name="Kim J.M."/>
            <person name="Jeon C.O."/>
        </authorList>
    </citation>
    <scope>NUCLEOTIDE SEQUENCE</scope>
    <source>
        <strain evidence="3">W38</strain>
    </source>
</reference>
<feature type="chain" id="PRO_5045504478" evidence="2">
    <location>
        <begin position="21"/>
        <end position="173"/>
    </location>
</feature>
<evidence type="ECO:0000313" key="3">
    <source>
        <dbReference type="EMBL" id="UXI70302.1"/>
    </source>
</evidence>
<dbReference type="PANTHER" id="PTHR38436:SF1">
    <property type="entry name" value="ESTER CYCLASE"/>
    <property type="match status" value="1"/>
</dbReference>
<dbReference type="Pfam" id="PF07366">
    <property type="entry name" value="SnoaL"/>
    <property type="match status" value="1"/>
</dbReference>
<feature type="region of interest" description="Disordered" evidence="1">
    <location>
        <begin position="63"/>
        <end position="82"/>
    </location>
</feature>
<feature type="signal peptide" evidence="2">
    <location>
        <begin position="1"/>
        <end position="20"/>
    </location>
</feature>
<protein>
    <submittedName>
        <fullName evidence="3">Ester cyclase</fullName>
    </submittedName>
</protein>
<keyword evidence="4" id="KW-1185">Reference proteome</keyword>
<keyword evidence="2" id="KW-0732">Signal</keyword>
<dbReference type="Proteomes" id="UP001064632">
    <property type="component" value="Chromosome"/>
</dbReference>
<feature type="compositionally biased region" description="Basic and acidic residues" evidence="1">
    <location>
        <begin position="67"/>
        <end position="79"/>
    </location>
</feature>
<dbReference type="EMBL" id="CP104694">
    <property type="protein sequence ID" value="UXI70302.1"/>
    <property type="molecule type" value="Genomic_DNA"/>
</dbReference>
<proteinExistence type="predicted"/>
<organism evidence="3 4">
    <name type="scientific">Tahibacter amnicola</name>
    <dbReference type="NCBI Taxonomy" id="2976241"/>
    <lineage>
        <taxon>Bacteria</taxon>
        <taxon>Pseudomonadati</taxon>
        <taxon>Pseudomonadota</taxon>
        <taxon>Gammaproteobacteria</taxon>
        <taxon>Lysobacterales</taxon>
        <taxon>Rhodanobacteraceae</taxon>
        <taxon>Tahibacter</taxon>
    </lineage>
</organism>
<dbReference type="PANTHER" id="PTHR38436">
    <property type="entry name" value="POLYKETIDE CYCLASE SNOAL-LIKE DOMAIN"/>
    <property type="match status" value="1"/>
</dbReference>
<dbReference type="Gene3D" id="3.10.450.50">
    <property type="match status" value="1"/>
</dbReference>
<dbReference type="InterPro" id="IPR009959">
    <property type="entry name" value="Cyclase_SnoaL-like"/>
</dbReference>
<evidence type="ECO:0000256" key="1">
    <source>
        <dbReference type="SAM" id="MobiDB-lite"/>
    </source>
</evidence>
<evidence type="ECO:0000313" key="4">
    <source>
        <dbReference type="Proteomes" id="UP001064632"/>
    </source>
</evidence>